<dbReference type="EMBL" id="JBHLTG010000006">
    <property type="protein sequence ID" value="MFC0680774.1"/>
    <property type="molecule type" value="Genomic_DNA"/>
</dbReference>
<dbReference type="GO" id="GO:0005840">
    <property type="term" value="C:ribosome"/>
    <property type="evidence" value="ECO:0007669"/>
    <property type="project" value="UniProtKB-KW"/>
</dbReference>
<dbReference type="PANTHER" id="PTHR43877">
    <property type="entry name" value="AMINOALKYLPHOSPHONATE N-ACETYLTRANSFERASE-RELATED-RELATED"/>
    <property type="match status" value="1"/>
</dbReference>
<dbReference type="SUPFAM" id="SSF55729">
    <property type="entry name" value="Acyl-CoA N-acyltransferases (Nat)"/>
    <property type="match status" value="1"/>
</dbReference>
<comment type="function">
    <text evidence="3">Acetylates the N-terminal alanine of ribosomal protein bS18.</text>
</comment>
<evidence type="ECO:0000256" key="1">
    <source>
        <dbReference type="ARBA" id="ARBA00022679"/>
    </source>
</evidence>
<dbReference type="InterPro" id="IPR006464">
    <property type="entry name" value="AcTrfase_RimI/Ard1"/>
</dbReference>
<evidence type="ECO:0000313" key="5">
    <source>
        <dbReference type="EMBL" id="MFC0680774.1"/>
    </source>
</evidence>
<sequence length="155" mass="16833">MTAELRPARATDLGAVIAIERAAYPEDAWSEDAMASQLENPNTRYLVAEEGGVIVGYAGLLAPVGAETAEVHTVTVTETHRRRGIGRRMLAELLEAAAARGAAEVFLEVRIDNPAAQDLYRSLGFEAVGVRRKYYQPEGVDALVMRAPVPERGER</sequence>
<comment type="subcellular location">
    <subcellularLocation>
        <location evidence="3">Cytoplasm</location>
    </subcellularLocation>
</comment>
<dbReference type="PROSITE" id="PS51186">
    <property type="entry name" value="GNAT"/>
    <property type="match status" value="1"/>
</dbReference>
<dbReference type="Proteomes" id="UP001589896">
    <property type="component" value="Unassembled WGS sequence"/>
</dbReference>
<proteinExistence type="inferred from homology"/>
<accession>A0ABV6RUX2</accession>
<evidence type="ECO:0000259" key="4">
    <source>
        <dbReference type="PROSITE" id="PS51186"/>
    </source>
</evidence>
<organism evidence="5 6">
    <name type="scientific">Lysobacter korlensis</name>
    <dbReference type="NCBI Taxonomy" id="553636"/>
    <lineage>
        <taxon>Bacteria</taxon>
        <taxon>Pseudomonadati</taxon>
        <taxon>Pseudomonadota</taxon>
        <taxon>Gammaproteobacteria</taxon>
        <taxon>Lysobacterales</taxon>
        <taxon>Lysobacteraceae</taxon>
        <taxon>Lysobacter</taxon>
    </lineage>
</organism>
<protein>
    <recommendedName>
        <fullName evidence="3">[Ribosomal protein bS18]-alanine N-acetyltransferase</fullName>
        <ecNumber evidence="3">2.3.1.266</ecNumber>
    </recommendedName>
</protein>
<dbReference type="Gene3D" id="3.40.630.30">
    <property type="match status" value="1"/>
</dbReference>
<evidence type="ECO:0000256" key="2">
    <source>
        <dbReference type="ARBA" id="ARBA00023315"/>
    </source>
</evidence>
<evidence type="ECO:0000256" key="3">
    <source>
        <dbReference type="RuleBase" id="RU363094"/>
    </source>
</evidence>
<evidence type="ECO:0000313" key="6">
    <source>
        <dbReference type="Proteomes" id="UP001589896"/>
    </source>
</evidence>
<feature type="domain" description="N-acetyltransferase" evidence="4">
    <location>
        <begin position="3"/>
        <end position="150"/>
    </location>
</feature>
<dbReference type="RefSeq" id="WP_386672814.1">
    <property type="nucleotide sequence ID" value="NZ_JBHLTG010000006.1"/>
</dbReference>
<dbReference type="InterPro" id="IPR000182">
    <property type="entry name" value="GNAT_dom"/>
</dbReference>
<keyword evidence="2 5" id="KW-0012">Acyltransferase</keyword>
<dbReference type="InterPro" id="IPR050832">
    <property type="entry name" value="Bact_Acetyltransf"/>
</dbReference>
<gene>
    <name evidence="5" type="primary">rimI</name>
    <name evidence="5" type="ORF">ACFFGH_23335</name>
</gene>
<keyword evidence="5" id="KW-0689">Ribosomal protein</keyword>
<dbReference type="InterPro" id="IPR016181">
    <property type="entry name" value="Acyl_CoA_acyltransferase"/>
</dbReference>
<keyword evidence="5" id="KW-0687">Ribonucleoprotein</keyword>
<name>A0ABV6RUX2_9GAMM</name>
<comment type="catalytic activity">
    <reaction evidence="3">
        <text>N-terminal L-alanyl-[ribosomal protein bS18] + acetyl-CoA = N-terminal N(alpha)-acetyl-L-alanyl-[ribosomal protein bS18] + CoA + H(+)</text>
        <dbReference type="Rhea" id="RHEA:43756"/>
        <dbReference type="Rhea" id="RHEA-COMP:10676"/>
        <dbReference type="Rhea" id="RHEA-COMP:10677"/>
        <dbReference type="ChEBI" id="CHEBI:15378"/>
        <dbReference type="ChEBI" id="CHEBI:57287"/>
        <dbReference type="ChEBI" id="CHEBI:57288"/>
        <dbReference type="ChEBI" id="CHEBI:64718"/>
        <dbReference type="ChEBI" id="CHEBI:83683"/>
        <dbReference type="EC" id="2.3.1.266"/>
    </reaction>
</comment>
<dbReference type="Pfam" id="PF00583">
    <property type="entry name" value="Acetyltransf_1"/>
    <property type="match status" value="1"/>
</dbReference>
<dbReference type="CDD" id="cd04301">
    <property type="entry name" value="NAT_SF"/>
    <property type="match status" value="1"/>
</dbReference>
<reference evidence="5 6" key="1">
    <citation type="submission" date="2024-09" db="EMBL/GenBank/DDBJ databases">
        <authorList>
            <person name="Sun Q."/>
            <person name="Mori K."/>
        </authorList>
    </citation>
    <scope>NUCLEOTIDE SEQUENCE [LARGE SCALE GENOMIC DNA]</scope>
    <source>
        <strain evidence="5 6">KCTC 23076</strain>
    </source>
</reference>
<keyword evidence="6" id="KW-1185">Reference proteome</keyword>
<comment type="caution">
    <text evidence="5">The sequence shown here is derived from an EMBL/GenBank/DDBJ whole genome shotgun (WGS) entry which is preliminary data.</text>
</comment>
<dbReference type="NCBIfam" id="TIGR01575">
    <property type="entry name" value="rimI"/>
    <property type="match status" value="1"/>
</dbReference>
<dbReference type="EC" id="2.3.1.266" evidence="3"/>
<keyword evidence="1 5" id="KW-0808">Transferase</keyword>
<dbReference type="GO" id="GO:0008999">
    <property type="term" value="F:protein-N-terminal-alanine acetyltransferase activity"/>
    <property type="evidence" value="ECO:0007669"/>
    <property type="project" value="UniProtKB-EC"/>
</dbReference>
<keyword evidence="3" id="KW-0963">Cytoplasm</keyword>
<comment type="similarity">
    <text evidence="3">Belongs to the acetyltransferase family. RimI subfamily.</text>
</comment>